<sequence>MAELVAPTMDLHASWLSARDEFVKAGELLHGGGPQPDDDVTSPAAFAAWIERLAVMSDDSMPIAPGLVHATYWWIVEDGEVAGSISLRHRLNEFLLEAGGQIGYSVRPTARRRGLASWALGEVLEHARTRRGLDRVMISCRDDNPGSARTIERNGGVLEDIRETPLGLTRRYWINLTPGN</sequence>
<dbReference type="Proteomes" id="UP000601223">
    <property type="component" value="Unassembled WGS sequence"/>
</dbReference>
<comment type="caution">
    <text evidence="2">The sequence shown here is derived from an EMBL/GenBank/DDBJ whole genome shotgun (WGS) entry which is preliminary data.</text>
</comment>
<dbReference type="EMBL" id="BONF01000051">
    <property type="protein sequence ID" value="GIF85729.1"/>
    <property type="molecule type" value="Genomic_DNA"/>
</dbReference>
<gene>
    <name evidence="2" type="ORF">Cba03nite_70780</name>
</gene>
<feature type="domain" description="N-acetyltransferase" evidence="1">
    <location>
        <begin position="2"/>
        <end position="177"/>
    </location>
</feature>
<reference evidence="2 3" key="1">
    <citation type="submission" date="2021-01" db="EMBL/GenBank/DDBJ databases">
        <title>Whole genome shotgun sequence of Catellatospora bangladeshensis NBRC 107357.</title>
        <authorList>
            <person name="Komaki H."/>
            <person name="Tamura T."/>
        </authorList>
    </citation>
    <scope>NUCLEOTIDE SEQUENCE [LARGE SCALE GENOMIC DNA]</scope>
    <source>
        <strain evidence="2 3">NBRC 107357</strain>
    </source>
</reference>
<protein>
    <recommendedName>
        <fullName evidence="1">N-acetyltransferase domain-containing protein</fullName>
    </recommendedName>
</protein>
<evidence type="ECO:0000313" key="3">
    <source>
        <dbReference type="Proteomes" id="UP000601223"/>
    </source>
</evidence>
<keyword evidence="3" id="KW-1185">Reference proteome</keyword>
<dbReference type="Gene3D" id="3.40.630.30">
    <property type="match status" value="1"/>
</dbReference>
<evidence type="ECO:0000313" key="2">
    <source>
        <dbReference type="EMBL" id="GIF85729.1"/>
    </source>
</evidence>
<dbReference type="PANTHER" id="PTHR39173:SF1">
    <property type="entry name" value="ACETYLTRANSFERASE"/>
    <property type="match status" value="1"/>
</dbReference>
<dbReference type="RefSeq" id="WP_203756056.1">
    <property type="nucleotide sequence ID" value="NZ_BONF01000051.1"/>
</dbReference>
<dbReference type="SUPFAM" id="SSF55729">
    <property type="entry name" value="Acyl-CoA N-acyltransferases (Nat)"/>
    <property type="match status" value="1"/>
</dbReference>
<dbReference type="AlphaFoldDB" id="A0A8J3JXZ9"/>
<name>A0A8J3JXZ9_9ACTN</name>
<organism evidence="2 3">
    <name type="scientific">Catellatospora bangladeshensis</name>
    <dbReference type="NCBI Taxonomy" id="310355"/>
    <lineage>
        <taxon>Bacteria</taxon>
        <taxon>Bacillati</taxon>
        <taxon>Actinomycetota</taxon>
        <taxon>Actinomycetes</taxon>
        <taxon>Micromonosporales</taxon>
        <taxon>Micromonosporaceae</taxon>
        <taxon>Catellatospora</taxon>
    </lineage>
</organism>
<dbReference type="CDD" id="cd04301">
    <property type="entry name" value="NAT_SF"/>
    <property type="match status" value="1"/>
</dbReference>
<dbReference type="InterPro" id="IPR000182">
    <property type="entry name" value="GNAT_dom"/>
</dbReference>
<evidence type="ECO:0000259" key="1">
    <source>
        <dbReference type="PROSITE" id="PS51186"/>
    </source>
</evidence>
<proteinExistence type="predicted"/>
<dbReference type="PROSITE" id="PS51186">
    <property type="entry name" value="GNAT"/>
    <property type="match status" value="1"/>
</dbReference>
<dbReference type="GO" id="GO:0016747">
    <property type="term" value="F:acyltransferase activity, transferring groups other than amino-acyl groups"/>
    <property type="evidence" value="ECO:0007669"/>
    <property type="project" value="InterPro"/>
</dbReference>
<accession>A0A8J3JXZ9</accession>
<dbReference type="InterPro" id="IPR016181">
    <property type="entry name" value="Acyl_CoA_acyltransferase"/>
</dbReference>
<dbReference type="Pfam" id="PF13302">
    <property type="entry name" value="Acetyltransf_3"/>
    <property type="match status" value="1"/>
</dbReference>
<dbReference type="PANTHER" id="PTHR39173">
    <property type="entry name" value="ACETYLTRANSFERASE"/>
    <property type="match status" value="1"/>
</dbReference>